<dbReference type="Proteomes" id="UP000178226">
    <property type="component" value="Unassembled WGS sequence"/>
</dbReference>
<dbReference type="STRING" id="1802428.A2441_03700"/>
<gene>
    <name evidence="2" type="ORF">A2441_03700</name>
</gene>
<keyword evidence="1" id="KW-1133">Transmembrane helix</keyword>
<comment type="caution">
    <text evidence="2">The sequence shown here is derived from an EMBL/GenBank/DDBJ whole genome shotgun (WGS) entry which is preliminary data.</text>
</comment>
<evidence type="ECO:0000256" key="1">
    <source>
        <dbReference type="SAM" id="Phobius"/>
    </source>
</evidence>
<accession>A0A1G2Q6A8</accession>
<evidence type="ECO:0000313" key="3">
    <source>
        <dbReference type="Proteomes" id="UP000178226"/>
    </source>
</evidence>
<evidence type="ECO:0000313" key="2">
    <source>
        <dbReference type="EMBL" id="OHA56073.1"/>
    </source>
</evidence>
<name>A0A1G2Q6A8_9BACT</name>
<reference evidence="2 3" key="1">
    <citation type="journal article" date="2016" name="Nat. Commun.">
        <title>Thousands of microbial genomes shed light on interconnected biogeochemical processes in an aquifer system.</title>
        <authorList>
            <person name="Anantharaman K."/>
            <person name="Brown C.T."/>
            <person name="Hug L.A."/>
            <person name="Sharon I."/>
            <person name="Castelle C.J."/>
            <person name="Probst A.J."/>
            <person name="Thomas B.C."/>
            <person name="Singh A."/>
            <person name="Wilkins M.J."/>
            <person name="Karaoz U."/>
            <person name="Brodie E.L."/>
            <person name="Williams K.H."/>
            <person name="Hubbard S.S."/>
            <person name="Banfield J.F."/>
        </authorList>
    </citation>
    <scope>NUCLEOTIDE SEQUENCE [LARGE SCALE GENOMIC DNA]</scope>
</reference>
<feature type="transmembrane region" description="Helical" evidence="1">
    <location>
        <begin position="163"/>
        <end position="190"/>
    </location>
</feature>
<keyword evidence="1" id="KW-0812">Transmembrane</keyword>
<feature type="transmembrane region" description="Helical" evidence="1">
    <location>
        <begin position="21"/>
        <end position="38"/>
    </location>
</feature>
<proteinExistence type="predicted"/>
<dbReference type="AlphaFoldDB" id="A0A1G2Q6A8"/>
<keyword evidence="1" id="KW-0472">Membrane</keyword>
<sequence>MDKSIKELIKSIQAPHIYKDVMTIVGGIGFIIYLYIFYKEAVIDYIPSTLSLEIDFILLIVSYIIGKLLLWTGNILLKTFYSLFNVIYGLFTKSFKNFIYDEWHETIISTKDLFNLSPQYLRASPAGLHSTITLLEERKMMESVPSLIDDYERARTTEIFKGILLAITYINFIFGLNLFSLCLFFIALYINLDNDYHMRIRRRRVFESIVKSKEGKEGN</sequence>
<organism evidence="2 3">
    <name type="scientific">Candidatus Veblenbacteria bacterium RIFOXYC2_FULL_42_11</name>
    <dbReference type="NCBI Taxonomy" id="1802428"/>
    <lineage>
        <taxon>Bacteria</taxon>
        <taxon>Candidatus Vebleniibacteriota</taxon>
    </lineage>
</organism>
<feature type="transmembrane region" description="Helical" evidence="1">
    <location>
        <begin position="50"/>
        <end position="70"/>
    </location>
</feature>
<protein>
    <submittedName>
        <fullName evidence="2">Uncharacterized protein</fullName>
    </submittedName>
</protein>
<dbReference type="EMBL" id="MHTE01000042">
    <property type="protein sequence ID" value="OHA56073.1"/>
    <property type="molecule type" value="Genomic_DNA"/>
</dbReference>